<comment type="caution">
    <text evidence="2">The sequence shown here is derived from an EMBL/GenBank/DDBJ whole genome shotgun (WGS) entry which is preliminary data.</text>
</comment>
<accession>A0A9Q1CUA2</accession>
<reference evidence="2" key="1">
    <citation type="journal article" date="2023" name="Science">
        <title>Genome structures resolve the early diversification of teleost fishes.</title>
        <authorList>
            <person name="Parey E."/>
            <person name="Louis A."/>
            <person name="Montfort J."/>
            <person name="Bouchez O."/>
            <person name="Roques C."/>
            <person name="Iampietro C."/>
            <person name="Lluch J."/>
            <person name="Castinel A."/>
            <person name="Donnadieu C."/>
            <person name="Desvignes T."/>
            <person name="Floi Bucao C."/>
            <person name="Jouanno E."/>
            <person name="Wen M."/>
            <person name="Mejri S."/>
            <person name="Dirks R."/>
            <person name="Jansen H."/>
            <person name="Henkel C."/>
            <person name="Chen W.J."/>
            <person name="Zahm M."/>
            <person name="Cabau C."/>
            <person name="Klopp C."/>
            <person name="Thompson A.W."/>
            <person name="Robinson-Rechavi M."/>
            <person name="Braasch I."/>
            <person name="Lecointre G."/>
            <person name="Bobe J."/>
            <person name="Postlethwait J.H."/>
            <person name="Berthelot C."/>
            <person name="Roest Crollius H."/>
            <person name="Guiguen Y."/>
        </authorList>
    </citation>
    <scope>NUCLEOTIDE SEQUENCE</scope>
    <source>
        <strain evidence="2">Concon-B</strain>
    </source>
</reference>
<protein>
    <submittedName>
        <fullName evidence="2">Uncharacterized protein</fullName>
    </submittedName>
</protein>
<proteinExistence type="predicted"/>
<dbReference type="AlphaFoldDB" id="A0A9Q1CUA2"/>
<evidence type="ECO:0000313" key="3">
    <source>
        <dbReference type="Proteomes" id="UP001152803"/>
    </source>
</evidence>
<dbReference type="Proteomes" id="UP001152803">
    <property type="component" value="Unassembled WGS sequence"/>
</dbReference>
<evidence type="ECO:0000313" key="2">
    <source>
        <dbReference type="EMBL" id="KAJ8247964.1"/>
    </source>
</evidence>
<organism evidence="2 3">
    <name type="scientific">Conger conger</name>
    <name type="common">Conger eel</name>
    <name type="synonym">Muraena conger</name>
    <dbReference type="NCBI Taxonomy" id="82655"/>
    <lineage>
        <taxon>Eukaryota</taxon>
        <taxon>Metazoa</taxon>
        <taxon>Chordata</taxon>
        <taxon>Craniata</taxon>
        <taxon>Vertebrata</taxon>
        <taxon>Euteleostomi</taxon>
        <taxon>Actinopterygii</taxon>
        <taxon>Neopterygii</taxon>
        <taxon>Teleostei</taxon>
        <taxon>Anguilliformes</taxon>
        <taxon>Congridae</taxon>
        <taxon>Conger</taxon>
    </lineage>
</organism>
<sequence length="137" mass="15520">MDSVDLPPEDAIVSNCGQQHLPTSRSWNSVNHGTRRGDQDMPPEDPIGIRPTGKRMLYPVPVLYNATACSRTQPIQIDHFHFHGLLSSRPTARKQKVNNKKYLIVSKLLCLQFLFTFSSPQICESVLIIKKDCCTQR</sequence>
<name>A0A9Q1CUA2_CONCO</name>
<gene>
    <name evidence="2" type="ORF">COCON_G00234160</name>
</gene>
<feature type="region of interest" description="Disordered" evidence="1">
    <location>
        <begin position="17"/>
        <end position="45"/>
    </location>
</feature>
<feature type="compositionally biased region" description="Polar residues" evidence="1">
    <location>
        <begin position="17"/>
        <end position="32"/>
    </location>
</feature>
<dbReference type="EMBL" id="JAFJMO010000305">
    <property type="protein sequence ID" value="KAJ8247964.1"/>
    <property type="molecule type" value="Genomic_DNA"/>
</dbReference>
<evidence type="ECO:0000256" key="1">
    <source>
        <dbReference type="SAM" id="MobiDB-lite"/>
    </source>
</evidence>
<keyword evidence="3" id="KW-1185">Reference proteome</keyword>